<dbReference type="EMBL" id="FNVE01000005">
    <property type="protein sequence ID" value="SEG35699.1"/>
    <property type="molecule type" value="Genomic_DNA"/>
</dbReference>
<evidence type="ECO:0000313" key="1">
    <source>
        <dbReference type="EMBL" id="SEG35699.1"/>
    </source>
</evidence>
<dbReference type="InterPro" id="IPR013397">
    <property type="entry name" value="CRISPR-assoc_prot_Csy1"/>
</dbReference>
<comment type="caution">
    <text evidence="1">The sequence shown here is derived from an EMBL/GenBank/DDBJ whole genome shotgun (WGS) entry which is preliminary data.</text>
</comment>
<sequence>MEETTVALTASDVRQAISEFIQTRLQAKLDKLKEDQHEERAKLLGAHEPETWLADAARRVGQIQQVTHAIKYIHPDARGTNLFNAGNLYVGDQYVGTHVLRDAFEPDVVGNAAALDVYKFLRVEVAGRSLLALALERNSALREALSADTAKAEEWMTAFAGLVEAKGKPASHTLAKQMYWPLGNGEYHLLAPLFPSSLVSAVWREVREYRFSDPAKAAREAARNKLPFAHGYHEYPNVVVQKFGGTKPQNISQLNSERYGENHLLPSVPPSWQSAAIRPPLNTESIFVRGFTSQRSVRDAMDDLRSYLQRVKNVNNKPVREGRARRVQAVFDALLHYAASLWGLAPGWSAEAECRLNEEEQCWLDPQRSLLDEGFAERYRQSDWQDQVCRRFANWFNARLFDTGKGLPVGESEAFEWSRLLEQELTMLYRELRHD</sequence>
<gene>
    <name evidence="1" type="ORF">SAMN05216586_105185</name>
</gene>
<dbReference type="Proteomes" id="UP000243518">
    <property type="component" value="Unassembled WGS sequence"/>
</dbReference>
<protein>
    <submittedName>
        <fullName evidence="1">CRISPR-associated protein Csy1</fullName>
    </submittedName>
</protein>
<organism evidence="1 2">
    <name type="scientific">Halopseudomonas aestusnigri</name>
    <dbReference type="NCBI Taxonomy" id="857252"/>
    <lineage>
        <taxon>Bacteria</taxon>
        <taxon>Pseudomonadati</taxon>
        <taxon>Pseudomonadota</taxon>
        <taxon>Gammaproteobacteria</taxon>
        <taxon>Pseudomonadales</taxon>
        <taxon>Pseudomonadaceae</taxon>
        <taxon>Halopseudomonas</taxon>
    </lineage>
</organism>
<accession>A0AAQ1G8K1</accession>
<dbReference type="RefSeq" id="WP_088275471.1">
    <property type="nucleotide sequence ID" value="NZ_FNVE01000005.1"/>
</dbReference>
<name>A0AAQ1G8K1_9GAMM</name>
<dbReference type="CDD" id="cd09735">
    <property type="entry name" value="Csy1_I-F"/>
    <property type="match status" value="1"/>
</dbReference>
<dbReference type="Pfam" id="PF09611">
    <property type="entry name" value="Cas_Csy1"/>
    <property type="match status" value="1"/>
</dbReference>
<keyword evidence="2" id="KW-1185">Reference proteome</keyword>
<dbReference type="AlphaFoldDB" id="A0AAQ1G8K1"/>
<proteinExistence type="predicted"/>
<evidence type="ECO:0000313" key="2">
    <source>
        <dbReference type="Proteomes" id="UP000243518"/>
    </source>
</evidence>
<dbReference type="NCBIfam" id="TIGR02564">
    <property type="entry name" value="cas_Csy1"/>
    <property type="match status" value="1"/>
</dbReference>
<reference evidence="1 2" key="1">
    <citation type="submission" date="2016-10" db="EMBL/GenBank/DDBJ databases">
        <authorList>
            <person name="Varghese N."/>
            <person name="Submissions S."/>
        </authorList>
    </citation>
    <scope>NUCLEOTIDE SEQUENCE [LARGE SCALE GENOMIC DNA]</scope>
    <source>
        <strain evidence="1 2">CECT 8317</strain>
    </source>
</reference>